<evidence type="ECO:0000313" key="1">
    <source>
        <dbReference type="EMBL" id="KAG5649715.1"/>
    </source>
</evidence>
<dbReference type="EMBL" id="JABCKI010000761">
    <property type="protein sequence ID" value="KAG5649715.1"/>
    <property type="molecule type" value="Genomic_DNA"/>
</dbReference>
<gene>
    <name evidence="1" type="ORF">H0H81_002394</name>
</gene>
<accession>A0A9P7GI47</accession>
<dbReference type="AlphaFoldDB" id="A0A9P7GI47"/>
<name>A0A9P7GI47_9AGAR</name>
<evidence type="ECO:0000313" key="2">
    <source>
        <dbReference type="Proteomes" id="UP000717328"/>
    </source>
</evidence>
<keyword evidence="2" id="KW-1185">Reference proteome</keyword>
<proteinExistence type="predicted"/>
<organism evidence="1 2">
    <name type="scientific">Sphagnurus paluster</name>
    <dbReference type="NCBI Taxonomy" id="117069"/>
    <lineage>
        <taxon>Eukaryota</taxon>
        <taxon>Fungi</taxon>
        <taxon>Dikarya</taxon>
        <taxon>Basidiomycota</taxon>
        <taxon>Agaricomycotina</taxon>
        <taxon>Agaricomycetes</taxon>
        <taxon>Agaricomycetidae</taxon>
        <taxon>Agaricales</taxon>
        <taxon>Tricholomatineae</taxon>
        <taxon>Lyophyllaceae</taxon>
        <taxon>Sphagnurus</taxon>
    </lineage>
</organism>
<dbReference type="Proteomes" id="UP000717328">
    <property type="component" value="Unassembled WGS sequence"/>
</dbReference>
<feature type="non-terminal residue" evidence="1">
    <location>
        <position position="259"/>
    </location>
</feature>
<protein>
    <submittedName>
        <fullName evidence="1">Uncharacterized protein</fullName>
    </submittedName>
</protein>
<reference evidence="1" key="2">
    <citation type="submission" date="2021-10" db="EMBL/GenBank/DDBJ databases">
        <title>Phylogenomics reveals ancestral predisposition of the termite-cultivated fungus Termitomyces towards a domesticated lifestyle.</title>
        <authorList>
            <person name="Auxier B."/>
            <person name="Grum-Grzhimaylo A."/>
            <person name="Cardenas M.E."/>
            <person name="Lodge J.D."/>
            <person name="Laessoe T."/>
            <person name="Pedersen O."/>
            <person name="Smith M.E."/>
            <person name="Kuyper T.W."/>
            <person name="Franco-Molano E.A."/>
            <person name="Baroni T.J."/>
            <person name="Aanen D.K."/>
        </authorList>
    </citation>
    <scope>NUCLEOTIDE SEQUENCE</scope>
    <source>
        <strain evidence="1">D49</strain>
    </source>
</reference>
<sequence>YSRVPSYDDEKFIKPIMHAMPSERYIHTRPTAMDRERIMTEVIQRLPSCLPAIFIILVADESTVDVMIYRSIKIASPQPCAAPSSLKLEPHFRQLTFYMQVLRTLLFTVAIGALQSSAAPAAGSLDLRAAQCSNLLPGITTALSESRTIVVRDVAAQARRGASPSAYAILVGVEAQLQAVAQSMGKRDDQKAKTDIDAGIVAALVANVQDIVADAVRALKGGSLSLDKGDLAGAGGDLRQVLRNIVVVSNTLSCESKFA</sequence>
<reference evidence="1" key="1">
    <citation type="submission" date="2021-02" db="EMBL/GenBank/DDBJ databases">
        <authorList>
            <person name="Nieuwenhuis M."/>
            <person name="Van De Peppel L.J.J."/>
        </authorList>
    </citation>
    <scope>NUCLEOTIDE SEQUENCE</scope>
    <source>
        <strain evidence="1">D49</strain>
    </source>
</reference>
<comment type="caution">
    <text evidence="1">The sequence shown here is derived from an EMBL/GenBank/DDBJ whole genome shotgun (WGS) entry which is preliminary data.</text>
</comment>